<name>A0A7S4AEA9_9STRA</name>
<reference evidence="1" key="1">
    <citation type="submission" date="2021-01" db="EMBL/GenBank/DDBJ databases">
        <authorList>
            <person name="Corre E."/>
            <person name="Pelletier E."/>
            <person name="Niang G."/>
            <person name="Scheremetjew M."/>
            <person name="Finn R."/>
            <person name="Kale V."/>
            <person name="Holt S."/>
            <person name="Cochrane G."/>
            <person name="Meng A."/>
            <person name="Brown T."/>
            <person name="Cohen L."/>
        </authorList>
    </citation>
    <scope>NUCLEOTIDE SEQUENCE</scope>
    <source>
        <strain evidence="1">10249 10 AB</strain>
    </source>
</reference>
<gene>
    <name evidence="1" type="ORF">PAUS00366_LOCUS5640</name>
</gene>
<dbReference type="EMBL" id="HBIX01007219">
    <property type="protein sequence ID" value="CAE0712888.1"/>
    <property type="molecule type" value="Transcribed_RNA"/>
</dbReference>
<proteinExistence type="predicted"/>
<dbReference type="AlphaFoldDB" id="A0A7S4AEA9"/>
<accession>A0A7S4AEA9</accession>
<organism evidence="1">
    <name type="scientific">Pseudo-nitzschia australis</name>
    <dbReference type="NCBI Taxonomy" id="44445"/>
    <lineage>
        <taxon>Eukaryota</taxon>
        <taxon>Sar</taxon>
        <taxon>Stramenopiles</taxon>
        <taxon>Ochrophyta</taxon>
        <taxon>Bacillariophyta</taxon>
        <taxon>Bacillariophyceae</taxon>
        <taxon>Bacillariophycidae</taxon>
        <taxon>Bacillariales</taxon>
        <taxon>Bacillariaceae</taxon>
        <taxon>Pseudo-nitzschia</taxon>
    </lineage>
</organism>
<sequence>MVERKEDWNACPKVKASRPVIPLLLPIRPPVGCSMLTRARYDQDHSTWMEYAHLVKVGTDKLLTWFGKDVFETLHIRCQLPSHLTPRDLLDYLTEVYAPKELHQFHVNKVKAMAKSNYNSTKPVKTYFATLQHAKDNAVLLDIAYSDTQLMYYVMDQFEKQLGQKRLKKLSGNGLNCLLKLARGLHSKCFGSKPSSGAKT</sequence>
<evidence type="ECO:0000313" key="1">
    <source>
        <dbReference type="EMBL" id="CAE0712888.1"/>
    </source>
</evidence>
<protein>
    <submittedName>
        <fullName evidence="1">Uncharacterized protein</fullName>
    </submittedName>
</protein>